<feature type="chain" id="PRO_5023039207" evidence="1">
    <location>
        <begin position="31"/>
        <end position="343"/>
    </location>
</feature>
<gene>
    <name evidence="2" type="ORF">FRC96_04780</name>
</gene>
<dbReference type="AlphaFoldDB" id="A0A5C6XRC9"/>
<dbReference type="EMBL" id="VOSL01000021">
    <property type="protein sequence ID" value="TXD41181.1"/>
    <property type="molecule type" value="Genomic_DNA"/>
</dbReference>
<dbReference type="RefSeq" id="WP_146973307.1">
    <property type="nucleotide sequence ID" value="NZ_VOSL01000021.1"/>
</dbReference>
<comment type="caution">
    <text evidence="2">The sequence shown here is derived from an EMBL/GenBank/DDBJ whole genome shotgun (WGS) entry which is preliminary data.</text>
</comment>
<proteinExistence type="predicted"/>
<evidence type="ECO:0000313" key="2">
    <source>
        <dbReference type="EMBL" id="TXD41181.1"/>
    </source>
</evidence>
<sequence length="343" mass="36686">MNLPHLPITHSPLRLALALVLALLTLGACSSDDASYGGFDICEPSCPRGYYVVTDCQGQSECEHIETCDGSVLACVPILGSADAGDNDEPDASPDICEEPPRCPSGSEQVGTCPTDRFCTRVTVCGESALCLDPLAVCEEPPSCPEGWVNDTSCDDFDPTCAELRHCDETFRCRRCDNLPSSCDDDFEQVEPDACDPDTGCEQVLTCQGYISCAPLPPDECTEEPACPEDFEPVDACTADLPNCQVIEVCNQELACAPIAETCEEPPTCPETYLPVDRCDDALIPGCETLEICGVTLACAPPDACEPATCPEGYAEIPEEHCVDDTCRVIDDCFGNVVYCTRG</sequence>
<evidence type="ECO:0000256" key="1">
    <source>
        <dbReference type="SAM" id="SignalP"/>
    </source>
</evidence>
<dbReference type="Proteomes" id="UP000321046">
    <property type="component" value="Unassembled WGS sequence"/>
</dbReference>
<accession>A0A5C6XRC9</accession>
<protein>
    <submittedName>
        <fullName evidence="2">Uncharacterized protein</fullName>
    </submittedName>
</protein>
<reference evidence="2 3" key="1">
    <citation type="submission" date="2019-08" db="EMBL/GenBank/DDBJ databases">
        <title>Bradymonadales sp. TMQ2.</title>
        <authorList>
            <person name="Liang Q."/>
        </authorList>
    </citation>
    <scope>NUCLEOTIDE SEQUENCE [LARGE SCALE GENOMIC DNA]</scope>
    <source>
        <strain evidence="2 3">TMQ2</strain>
    </source>
</reference>
<organism evidence="2 3">
    <name type="scientific">Lujinxingia vulgaris</name>
    <dbReference type="NCBI Taxonomy" id="2600176"/>
    <lineage>
        <taxon>Bacteria</taxon>
        <taxon>Deltaproteobacteria</taxon>
        <taxon>Bradymonadales</taxon>
        <taxon>Lujinxingiaceae</taxon>
        <taxon>Lujinxingia</taxon>
    </lineage>
</organism>
<dbReference type="OrthoDB" id="5492756at2"/>
<keyword evidence="1" id="KW-0732">Signal</keyword>
<name>A0A5C6XRC9_9DELT</name>
<feature type="signal peptide" evidence="1">
    <location>
        <begin position="1"/>
        <end position="30"/>
    </location>
</feature>
<evidence type="ECO:0000313" key="3">
    <source>
        <dbReference type="Proteomes" id="UP000321046"/>
    </source>
</evidence>